<gene>
    <name evidence="2" type="ORF">Godav_024755</name>
</gene>
<keyword evidence="1" id="KW-1133">Transmembrane helix</keyword>
<dbReference type="EMBL" id="JABFAC010246680">
    <property type="protein sequence ID" value="MBA0636618.1"/>
    <property type="molecule type" value="Genomic_DNA"/>
</dbReference>
<keyword evidence="1" id="KW-0472">Membrane</keyword>
<evidence type="ECO:0000313" key="2">
    <source>
        <dbReference type="EMBL" id="MBA0636618.1"/>
    </source>
</evidence>
<keyword evidence="3" id="KW-1185">Reference proteome</keyword>
<dbReference type="AlphaFoldDB" id="A0A7J8TEK8"/>
<evidence type="ECO:0000313" key="3">
    <source>
        <dbReference type="Proteomes" id="UP000593561"/>
    </source>
</evidence>
<organism evidence="2 3">
    <name type="scientific">Gossypium davidsonii</name>
    <name type="common">Davidson's cotton</name>
    <name type="synonym">Gossypium klotzschianum subsp. davidsonii</name>
    <dbReference type="NCBI Taxonomy" id="34287"/>
    <lineage>
        <taxon>Eukaryota</taxon>
        <taxon>Viridiplantae</taxon>
        <taxon>Streptophyta</taxon>
        <taxon>Embryophyta</taxon>
        <taxon>Tracheophyta</taxon>
        <taxon>Spermatophyta</taxon>
        <taxon>Magnoliopsida</taxon>
        <taxon>eudicotyledons</taxon>
        <taxon>Gunneridae</taxon>
        <taxon>Pentapetalae</taxon>
        <taxon>rosids</taxon>
        <taxon>malvids</taxon>
        <taxon>Malvales</taxon>
        <taxon>Malvaceae</taxon>
        <taxon>Malvoideae</taxon>
        <taxon>Gossypium</taxon>
    </lineage>
</organism>
<evidence type="ECO:0000256" key="1">
    <source>
        <dbReference type="SAM" id="Phobius"/>
    </source>
</evidence>
<proteinExistence type="predicted"/>
<reference evidence="2 3" key="1">
    <citation type="journal article" date="2019" name="Genome Biol. Evol.">
        <title>Insights into the evolution of the New World diploid cottons (Gossypium, subgenus Houzingenia) based on genome sequencing.</title>
        <authorList>
            <person name="Grover C.E."/>
            <person name="Arick M.A. 2nd"/>
            <person name="Thrash A."/>
            <person name="Conover J.L."/>
            <person name="Sanders W.S."/>
            <person name="Peterson D.G."/>
            <person name="Frelichowski J.E."/>
            <person name="Scheffler J.A."/>
            <person name="Scheffler B.E."/>
            <person name="Wendel J.F."/>
        </authorList>
    </citation>
    <scope>NUCLEOTIDE SEQUENCE [LARGE SCALE GENOMIC DNA]</scope>
    <source>
        <strain evidence="2">27</strain>
        <tissue evidence="2">Leaf</tissue>
    </source>
</reference>
<keyword evidence="1" id="KW-0812">Transmembrane</keyword>
<sequence>MQKCDIATNMLGFVHLIWNLFMFFLVGKISLLMDEFFEMPLVGDMN</sequence>
<protein>
    <submittedName>
        <fullName evidence="2">Uncharacterized protein</fullName>
    </submittedName>
</protein>
<feature type="transmembrane region" description="Helical" evidence="1">
    <location>
        <begin position="12"/>
        <end position="33"/>
    </location>
</feature>
<name>A0A7J8TEK8_GOSDV</name>
<comment type="caution">
    <text evidence="2">The sequence shown here is derived from an EMBL/GenBank/DDBJ whole genome shotgun (WGS) entry which is preliminary data.</text>
</comment>
<dbReference type="Proteomes" id="UP000593561">
    <property type="component" value="Unassembled WGS sequence"/>
</dbReference>
<accession>A0A7J8TEK8</accession>